<dbReference type="PANTHER" id="PTHR43481:SF4">
    <property type="entry name" value="GLYCEROL-1-PHOSPHATE PHOSPHOHYDROLASE 1-RELATED"/>
    <property type="match status" value="1"/>
</dbReference>
<dbReference type="Gene3D" id="1.10.150.240">
    <property type="entry name" value="Putative phosphatase, domain 2"/>
    <property type="match status" value="1"/>
</dbReference>
<dbReference type="Pfam" id="PF13419">
    <property type="entry name" value="HAD_2"/>
    <property type="match status" value="1"/>
</dbReference>
<evidence type="ECO:0000313" key="1">
    <source>
        <dbReference type="EMBL" id="RJP62293.1"/>
    </source>
</evidence>
<comment type="caution">
    <text evidence="1">The sequence shown here is derived from an EMBL/GenBank/DDBJ whole genome shotgun (WGS) entry which is preliminary data.</text>
</comment>
<protein>
    <submittedName>
        <fullName evidence="1">HAD family phosphatase</fullName>
    </submittedName>
</protein>
<dbReference type="PRINTS" id="PR00413">
    <property type="entry name" value="HADHALOGNASE"/>
</dbReference>
<name>A0A3A4R715_9BACT</name>
<dbReference type="GO" id="GO:0050308">
    <property type="term" value="F:sugar-phosphatase activity"/>
    <property type="evidence" value="ECO:0007669"/>
    <property type="project" value="TreeGrafter"/>
</dbReference>
<evidence type="ECO:0000313" key="2">
    <source>
        <dbReference type="Proteomes" id="UP000266426"/>
    </source>
</evidence>
<proteinExistence type="predicted"/>
<dbReference type="SFLD" id="SFLDS00003">
    <property type="entry name" value="Haloacid_Dehalogenase"/>
    <property type="match status" value="1"/>
</dbReference>
<dbReference type="InterPro" id="IPR006439">
    <property type="entry name" value="HAD-SF_hydro_IA"/>
</dbReference>
<dbReference type="SFLD" id="SFLDG01135">
    <property type="entry name" value="C1.5.6:_HAD__Beta-PGM__Phospha"/>
    <property type="match status" value="1"/>
</dbReference>
<organism evidence="1 2">
    <name type="scientific">Candidatus Auribacter fodinae</name>
    <dbReference type="NCBI Taxonomy" id="2093366"/>
    <lineage>
        <taxon>Bacteria</taxon>
        <taxon>Pseudomonadati</taxon>
        <taxon>Candidatus Auribacterota</taxon>
        <taxon>Candidatus Auribacteria</taxon>
        <taxon>Candidatus Auribacterales</taxon>
        <taxon>Candidatus Auribacteraceae</taxon>
        <taxon>Candidatus Auribacter</taxon>
    </lineage>
</organism>
<dbReference type="AlphaFoldDB" id="A0A3A4R715"/>
<gene>
    <name evidence="1" type="ORF">C4541_00050</name>
</gene>
<dbReference type="NCBIfam" id="TIGR01509">
    <property type="entry name" value="HAD-SF-IA-v3"/>
    <property type="match status" value="1"/>
</dbReference>
<dbReference type="InterPro" id="IPR036412">
    <property type="entry name" value="HAD-like_sf"/>
</dbReference>
<reference evidence="1 2" key="1">
    <citation type="journal article" date="2017" name="ISME J.">
        <title>Energy and carbon metabolisms in a deep terrestrial subsurface fluid microbial community.</title>
        <authorList>
            <person name="Momper L."/>
            <person name="Jungbluth S.P."/>
            <person name="Lee M.D."/>
            <person name="Amend J.P."/>
        </authorList>
    </citation>
    <scope>NUCLEOTIDE SEQUENCE [LARGE SCALE GENOMIC DNA]</scope>
    <source>
        <strain evidence="1">SURF_26</strain>
    </source>
</reference>
<sequence>MKCFNGKAIIFDMDGVLIDSMVYHCKAWQDTGKLFGIDISAEDIYLHEGEKGAFSARFFIHKNGRESNDELVQAMLDAKEKIFQDIADFHLYPYVRDVLDYLKACGNSLSLVTGTSMHELQKSLPDDISAYFPVKVTGDQVTKGKPYPEPYLKALDRLGITADDAIVVENAPYGIKSAKAAGIYCVALTTSLPAHHLSEADAVFSSMQELYSRITGGSACADSCAC</sequence>
<dbReference type="SFLD" id="SFLDG01129">
    <property type="entry name" value="C1.5:_HAD__Beta-PGM__Phosphata"/>
    <property type="match status" value="1"/>
</dbReference>
<dbReference type="EMBL" id="QZJZ01000002">
    <property type="protein sequence ID" value="RJP62293.1"/>
    <property type="molecule type" value="Genomic_DNA"/>
</dbReference>
<dbReference type="SUPFAM" id="SSF56784">
    <property type="entry name" value="HAD-like"/>
    <property type="match status" value="1"/>
</dbReference>
<dbReference type="InterPro" id="IPR023214">
    <property type="entry name" value="HAD_sf"/>
</dbReference>
<accession>A0A3A4R715</accession>
<dbReference type="PANTHER" id="PTHR43481">
    <property type="entry name" value="FRUCTOSE-1-PHOSPHATE PHOSPHATASE"/>
    <property type="match status" value="1"/>
</dbReference>
<dbReference type="Proteomes" id="UP000266426">
    <property type="component" value="Unassembled WGS sequence"/>
</dbReference>
<dbReference type="InterPro" id="IPR041492">
    <property type="entry name" value="HAD_2"/>
</dbReference>
<dbReference type="InterPro" id="IPR023198">
    <property type="entry name" value="PGP-like_dom2"/>
</dbReference>
<dbReference type="Gene3D" id="3.40.50.1000">
    <property type="entry name" value="HAD superfamily/HAD-like"/>
    <property type="match status" value="1"/>
</dbReference>
<dbReference type="InterPro" id="IPR051806">
    <property type="entry name" value="HAD-like_SPP"/>
</dbReference>